<evidence type="ECO:0000313" key="1">
    <source>
        <dbReference type="EMBL" id="MDA0161328.1"/>
    </source>
</evidence>
<dbReference type="RefSeq" id="WP_270040533.1">
    <property type="nucleotide sequence ID" value="NZ_JAPDOD010000011.1"/>
</dbReference>
<gene>
    <name evidence="1" type="ORF">OM076_13705</name>
</gene>
<organism evidence="1 2">
    <name type="scientific">Solirubrobacter ginsenosidimutans</name>
    <dbReference type="NCBI Taxonomy" id="490573"/>
    <lineage>
        <taxon>Bacteria</taxon>
        <taxon>Bacillati</taxon>
        <taxon>Actinomycetota</taxon>
        <taxon>Thermoleophilia</taxon>
        <taxon>Solirubrobacterales</taxon>
        <taxon>Solirubrobacteraceae</taxon>
        <taxon>Solirubrobacter</taxon>
    </lineage>
</organism>
<dbReference type="AlphaFoldDB" id="A0A9X3MU39"/>
<protein>
    <submittedName>
        <fullName evidence="1">Uncharacterized protein</fullName>
    </submittedName>
</protein>
<reference evidence="1" key="1">
    <citation type="submission" date="2022-10" db="EMBL/GenBank/DDBJ databases">
        <title>The WGS of Solirubrobacter ginsenosidimutans DSM 21036.</title>
        <authorList>
            <person name="Jiang Z."/>
        </authorList>
    </citation>
    <scope>NUCLEOTIDE SEQUENCE</scope>
    <source>
        <strain evidence="1">DSM 21036</strain>
    </source>
</reference>
<evidence type="ECO:0000313" key="2">
    <source>
        <dbReference type="Proteomes" id="UP001149140"/>
    </source>
</evidence>
<dbReference type="EMBL" id="JAPDOD010000011">
    <property type="protein sequence ID" value="MDA0161328.1"/>
    <property type="molecule type" value="Genomic_DNA"/>
</dbReference>
<accession>A0A9X3MU39</accession>
<dbReference type="Proteomes" id="UP001149140">
    <property type="component" value="Unassembled WGS sequence"/>
</dbReference>
<comment type="caution">
    <text evidence="1">The sequence shown here is derived from an EMBL/GenBank/DDBJ whole genome shotgun (WGS) entry which is preliminary data.</text>
</comment>
<name>A0A9X3MU39_9ACTN</name>
<proteinExistence type="predicted"/>
<keyword evidence="2" id="KW-1185">Reference proteome</keyword>
<sequence>MAEERVSVAAREDHWPRAPKVVGLGAPISVRILLDASEVTFIRSRLLLEIDHHVLQAPGAASGTAATLTEWAEEVETLEGMLRALDRHNAGAVEVLWPTSVAHDILRGALSDALHELGDCDVNACAPEELSGLLDAAHACLRTWAGFKAVDLGGLE</sequence>